<dbReference type="AlphaFoldDB" id="A0A9D7SXT1"/>
<feature type="chain" id="PRO_5039402799" evidence="2">
    <location>
        <begin position="21"/>
        <end position="568"/>
    </location>
</feature>
<evidence type="ECO:0000256" key="2">
    <source>
        <dbReference type="SAM" id="SignalP"/>
    </source>
</evidence>
<feature type="signal peptide" evidence="2">
    <location>
        <begin position="1"/>
        <end position="20"/>
    </location>
</feature>
<accession>A0A9D7SXT1</accession>
<dbReference type="Pfam" id="PF13884">
    <property type="entry name" value="Peptidase_S74"/>
    <property type="match status" value="1"/>
</dbReference>
<dbReference type="PROSITE" id="PS51688">
    <property type="entry name" value="ICA"/>
    <property type="match status" value="1"/>
</dbReference>
<dbReference type="InterPro" id="IPR036388">
    <property type="entry name" value="WH-like_DNA-bd_sf"/>
</dbReference>
<dbReference type="EMBL" id="JADKGY010000029">
    <property type="protein sequence ID" value="MBK9983902.1"/>
    <property type="molecule type" value="Genomic_DNA"/>
</dbReference>
<feature type="coiled-coil region" evidence="1">
    <location>
        <begin position="532"/>
        <end position="566"/>
    </location>
</feature>
<evidence type="ECO:0000313" key="4">
    <source>
        <dbReference type="EMBL" id="MBK9983902.1"/>
    </source>
</evidence>
<protein>
    <submittedName>
        <fullName evidence="4">Tail fiber domain-containing protein</fullName>
    </submittedName>
</protein>
<reference evidence="4 5" key="1">
    <citation type="submission" date="2020-10" db="EMBL/GenBank/DDBJ databases">
        <title>Connecting structure to function with the recovery of over 1000 high-quality activated sludge metagenome-assembled genomes encoding full-length rRNA genes using long-read sequencing.</title>
        <authorList>
            <person name="Singleton C.M."/>
            <person name="Petriglieri F."/>
            <person name="Kristensen J.M."/>
            <person name="Kirkegaard R.H."/>
            <person name="Michaelsen T.Y."/>
            <person name="Andersen M.H."/>
            <person name="Karst S.M."/>
            <person name="Dueholm M.S."/>
            <person name="Nielsen P.H."/>
            <person name="Albertsen M."/>
        </authorList>
    </citation>
    <scope>NUCLEOTIDE SEQUENCE [LARGE SCALE GENOMIC DNA]</scope>
    <source>
        <strain evidence="4">Ribe_18-Q3-R11-54_MAXAC.273</strain>
    </source>
</reference>
<evidence type="ECO:0000259" key="3">
    <source>
        <dbReference type="PROSITE" id="PS51688"/>
    </source>
</evidence>
<evidence type="ECO:0000313" key="5">
    <source>
        <dbReference type="Proteomes" id="UP000808337"/>
    </source>
</evidence>
<feature type="domain" description="Peptidase S74" evidence="3">
    <location>
        <begin position="456"/>
        <end position="546"/>
    </location>
</feature>
<proteinExistence type="predicted"/>
<evidence type="ECO:0000256" key="1">
    <source>
        <dbReference type="SAM" id="Coils"/>
    </source>
</evidence>
<keyword evidence="1" id="KW-0175">Coiled coil</keyword>
<name>A0A9D7SXT1_9BACT</name>
<dbReference type="Gene3D" id="1.10.10.10">
    <property type="entry name" value="Winged helix-like DNA-binding domain superfamily/Winged helix DNA-binding domain"/>
    <property type="match status" value="1"/>
</dbReference>
<gene>
    <name evidence="4" type="ORF">IPP15_16305</name>
</gene>
<dbReference type="InterPro" id="IPR030392">
    <property type="entry name" value="S74_ICA"/>
</dbReference>
<sequence>MKWFFLFSLLALFISQGIMAQAPQSFNYQAVARDQSGNVITGNVNVRFSLHEDNTGGSVRYKETNQTTTTTQGVFSMAIGSGTVVSGSMSDIDWANHQYFLEVELKADGNTNYTSMGTTQLLSVPYAMYAAKSGTTLDAGNGIEIQNNTITNTGDLSSDNELQTLDVNGNQLSISNGNTVTLPTGTTYMEGAGIDINGNTISANDISPTNEIQTLSINGNQLSLSNGGGSIQLPAGNSSWATNGTVTYNNPTTNDVGIGTDFNSNAKLNVISTGNKHAGNFTSPGSGDALHAYCNGTGAGISASSLSGSGGVFTATTGTAGYFSSTSGKGLIVDHGNVGIGTNSPIYKLDVAGTINVDGGQNPGTASALITSHNGNSALEVTAYNGGSAAHLYAVTGKALTVDNATVGGMGTGIRISTSQGHWDQYLDINEHLNFASDNVLRAWILPSDGSYHNSSDRRLKKDIQPFSNVLPGISKLQAYTYHMKDAPEDAPLSIGFMAQEVEQQFPQMVLENNGYKSLCYDQFAVLSIQAVKEQETKIDTLEQKVNDLEGQLLELKALLMKMIEKSK</sequence>
<organism evidence="4 5">
    <name type="scientific">Candidatus Opimibacter skivensis</name>
    <dbReference type="NCBI Taxonomy" id="2982028"/>
    <lineage>
        <taxon>Bacteria</taxon>
        <taxon>Pseudomonadati</taxon>
        <taxon>Bacteroidota</taxon>
        <taxon>Saprospiria</taxon>
        <taxon>Saprospirales</taxon>
        <taxon>Saprospiraceae</taxon>
        <taxon>Candidatus Opimibacter</taxon>
    </lineage>
</organism>
<comment type="caution">
    <text evidence="4">The sequence shown here is derived from an EMBL/GenBank/DDBJ whole genome shotgun (WGS) entry which is preliminary data.</text>
</comment>
<dbReference type="Proteomes" id="UP000808337">
    <property type="component" value="Unassembled WGS sequence"/>
</dbReference>
<keyword evidence="2" id="KW-0732">Signal</keyword>